<evidence type="ECO:0000256" key="4">
    <source>
        <dbReference type="ARBA" id="ARBA00022989"/>
    </source>
</evidence>
<feature type="transmembrane region" description="Helical" evidence="6">
    <location>
        <begin position="81"/>
        <end position="105"/>
    </location>
</feature>
<dbReference type="GO" id="GO:0016020">
    <property type="term" value="C:membrane"/>
    <property type="evidence" value="ECO:0007669"/>
    <property type="project" value="UniProtKB-SubCell"/>
</dbReference>
<feature type="domain" description="Major facilitator superfamily (MFS) profile" evidence="7">
    <location>
        <begin position="43"/>
        <end position="479"/>
    </location>
</feature>
<keyword evidence="9" id="KW-1185">Reference proteome</keyword>
<dbReference type="OrthoDB" id="6612291at2759"/>
<proteinExistence type="inferred from homology"/>
<dbReference type="Gene3D" id="1.20.1250.20">
    <property type="entry name" value="MFS general substrate transporter like domains"/>
    <property type="match status" value="1"/>
</dbReference>
<dbReference type="GeneID" id="27349759"/>
<dbReference type="VEuPathDB" id="FungiDB:PV07_10565"/>
<feature type="transmembrane region" description="Helical" evidence="6">
    <location>
        <begin position="297"/>
        <end position="324"/>
    </location>
</feature>
<dbReference type="InterPro" id="IPR050360">
    <property type="entry name" value="MFS_Sugar_Transporters"/>
</dbReference>
<reference evidence="8 9" key="1">
    <citation type="submission" date="2015-01" db="EMBL/GenBank/DDBJ databases">
        <title>The Genome Sequence of Cladophialophora immunda CBS83496.</title>
        <authorList>
            <consortium name="The Broad Institute Genomics Platform"/>
            <person name="Cuomo C."/>
            <person name="de Hoog S."/>
            <person name="Gorbushina A."/>
            <person name="Stielow B."/>
            <person name="Teixiera M."/>
            <person name="Abouelleil A."/>
            <person name="Chapman S.B."/>
            <person name="Priest M."/>
            <person name="Young S.K."/>
            <person name="Wortman J."/>
            <person name="Nusbaum C."/>
            <person name="Birren B."/>
        </authorList>
    </citation>
    <scope>NUCLEOTIDE SEQUENCE [LARGE SCALE GENOMIC DNA]</scope>
    <source>
        <strain evidence="8 9">CBS 83496</strain>
    </source>
</reference>
<feature type="transmembrane region" description="Helical" evidence="6">
    <location>
        <begin position="117"/>
        <end position="134"/>
    </location>
</feature>
<feature type="transmembrane region" description="Helical" evidence="6">
    <location>
        <begin position="387"/>
        <end position="411"/>
    </location>
</feature>
<organism evidence="8 9">
    <name type="scientific">Cladophialophora immunda</name>
    <dbReference type="NCBI Taxonomy" id="569365"/>
    <lineage>
        <taxon>Eukaryota</taxon>
        <taxon>Fungi</taxon>
        <taxon>Dikarya</taxon>
        <taxon>Ascomycota</taxon>
        <taxon>Pezizomycotina</taxon>
        <taxon>Eurotiomycetes</taxon>
        <taxon>Chaetothyriomycetidae</taxon>
        <taxon>Chaetothyriales</taxon>
        <taxon>Herpotrichiellaceae</taxon>
        <taxon>Cladophialophora</taxon>
    </lineage>
</organism>
<protein>
    <recommendedName>
        <fullName evidence="7">Major facilitator superfamily (MFS) profile domain-containing protein</fullName>
    </recommendedName>
</protein>
<dbReference type="PROSITE" id="PS00216">
    <property type="entry name" value="SUGAR_TRANSPORT_1"/>
    <property type="match status" value="1"/>
</dbReference>
<dbReference type="RefSeq" id="XP_016245094.1">
    <property type="nucleotide sequence ID" value="XM_016397903.1"/>
</dbReference>
<feature type="transmembrane region" description="Helical" evidence="6">
    <location>
        <begin position="330"/>
        <end position="349"/>
    </location>
</feature>
<evidence type="ECO:0000256" key="5">
    <source>
        <dbReference type="ARBA" id="ARBA00023136"/>
    </source>
</evidence>
<dbReference type="HOGENOM" id="CLU_001265_30_1_1"/>
<accession>A0A0D2C0N1</accession>
<sequence>MGKIHVDENKYGHVETAIDEAAGALDNDAYARQRWWNWRIAANVTIIGMSWGLFGYDNSFLSSEMALQLFVKKYQGHGTTFTAVNLNVLTAVPMTGAALGSFISAPLQRKIGRKRTFLTAYMFFCIPGSLLQLFSPNMAAFVIGRIWNNLGISILNTACGLYLAELVPPYIRARTIGLCVASGNAVSVIAATVVWASEKLDNEQQYKIPLYVQVGFPVMLGLLTLITEESPAWYMLRDEEDKARKALTKLRKGNTKIVESELSVLRTLIAEDRARRQNIRFWEILNKANILRTLTAGACWSLCQVGGQLLVLVYSTVVLIQSGVANPFEITVIIFLMSFLGGLVGGYLMDRIGRRPVALTGFVILFLLDVAIGGLACGPLATGSQRIALAALFIVFAFFNSMSFLSLGILLPAEVPALQYREATSAWAVFFNYVTATITQFVVPQLTTAAGLGARTDLIFGGCMIFVIIAAYFYLPETKGRTLAEIDELYRLKLPMRKWKDLLEDILTGRYEWVGSMNGIQIAIQQSRWAVQVNSSDNLDPVALLSYLGNMPYRRFERVGRMEDLDEAFQVAQQAVAVAPSDHPNLASYQNNLTAKLQRRFEWKGTIDDLKEVSSLTAGFR</sequence>
<dbReference type="EMBL" id="KN847045">
    <property type="protein sequence ID" value="KIW24878.1"/>
    <property type="molecule type" value="Genomic_DNA"/>
</dbReference>
<dbReference type="PANTHER" id="PTHR48022">
    <property type="entry name" value="PLASTIDIC GLUCOSE TRANSPORTER 4"/>
    <property type="match status" value="1"/>
</dbReference>
<feature type="transmembrane region" description="Helical" evidence="6">
    <location>
        <begin position="40"/>
        <end position="61"/>
    </location>
</feature>
<dbReference type="InterPro" id="IPR020846">
    <property type="entry name" value="MFS_dom"/>
</dbReference>
<comment type="subcellular location">
    <subcellularLocation>
        <location evidence="1">Membrane</location>
        <topology evidence="1">Multi-pass membrane protein</topology>
    </subcellularLocation>
</comment>
<dbReference type="InterPro" id="IPR036259">
    <property type="entry name" value="MFS_trans_sf"/>
</dbReference>
<feature type="transmembrane region" description="Helical" evidence="6">
    <location>
        <begin position="208"/>
        <end position="227"/>
    </location>
</feature>
<feature type="transmembrane region" description="Helical" evidence="6">
    <location>
        <begin position="146"/>
        <end position="164"/>
    </location>
</feature>
<dbReference type="InterPro" id="IPR005828">
    <property type="entry name" value="MFS_sugar_transport-like"/>
</dbReference>
<feature type="transmembrane region" description="Helical" evidence="6">
    <location>
        <begin position="176"/>
        <end position="196"/>
    </location>
</feature>
<name>A0A0D2C0N1_9EURO</name>
<feature type="transmembrane region" description="Helical" evidence="6">
    <location>
        <begin position="423"/>
        <end position="443"/>
    </location>
</feature>
<dbReference type="Pfam" id="PF00083">
    <property type="entry name" value="Sugar_tr"/>
    <property type="match status" value="1"/>
</dbReference>
<keyword evidence="5 6" id="KW-0472">Membrane</keyword>
<gene>
    <name evidence="8" type="ORF">PV07_10565</name>
</gene>
<evidence type="ECO:0000256" key="2">
    <source>
        <dbReference type="ARBA" id="ARBA00010992"/>
    </source>
</evidence>
<feature type="transmembrane region" description="Helical" evidence="6">
    <location>
        <begin position="356"/>
        <end position="381"/>
    </location>
</feature>
<comment type="similarity">
    <text evidence="2">Belongs to the major facilitator superfamily. Sugar transporter (TC 2.A.1.1) family.</text>
</comment>
<evidence type="ECO:0000256" key="3">
    <source>
        <dbReference type="ARBA" id="ARBA00022692"/>
    </source>
</evidence>
<dbReference type="SUPFAM" id="SSF103473">
    <property type="entry name" value="MFS general substrate transporter"/>
    <property type="match status" value="1"/>
</dbReference>
<evidence type="ECO:0000256" key="1">
    <source>
        <dbReference type="ARBA" id="ARBA00004141"/>
    </source>
</evidence>
<dbReference type="PROSITE" id="PS50850">
    <property type="entry name" value="MFS"/>
    <property type="match status" value="1"/>
</dbReference>
<evidence type="ECO:0000313" key="8">
    <source>
        <dbReference type="EMBL" id="KIW24878.1"/>
    </source>
</evidence>
<evidence type="ECO:0000256" key="6">
    <source>
        <dbReference type="SAM" id="Phobius"/>
    </source>
</evidence>
<dbReference type="AlphaFoldDB" id="A0A0D2C0N1"/>
<dbReference type="PANTHER" id="PTHR48022:SF27">
    <property type="entry name" value="MAJOR FACILITATOR SUPERFAMILY (MFS) PROFILE DOMAIN-CONTAINING PROTEIN"/>
    <property type="match status" value="1"/>
</dbReference>
<evidence type="ECO:0000313" key="9">
    <source>
        <dbReference type="Proteomes" id="UP000054466"/>
    </source>
</evidence>
<dbReference type="GO" id="GO:0005351">
    <property type="term" value="F:carbohydrate:proton symporter activity"/>
    <property type="evidence" value="ECO:0007669"/>
    <property type="project" value="TreeGrafter"/>
</dbReference>
<dbReference type="Proteomes" id="UP000054466">
    <property type="component" value="Unassembled WGS sequence"/>
</dbReference>
<keyword evidence="3 6" id="KW-0812">Transmembrane</keyword>
<feature type="transmembrane region" description="Helical" evidence="6">
    <location>
        <begin position="458"/>
        <end position="475"/>
    </location>
</feature>
<dbReference type="InterPro" id="IPR005829">
    <property type="entry name" value="Sugar_transporter_CS"/>
</dbReference>
<evidence type="ECO:0000259" key="7">
    <source>
        <dbReference type="PROSITE" id="PS50850"/>
    </source>
</evidence>
<keyword evidence="4 6" id="KW-1133">Transmembrane helix</keyword>